<evidence type="ECO:0000256" key="14">
    <source>
        <dbReference type="ARBA" id="ARBA00044632"/>
    </source>
</evidence>
<evidence type="ECO:0000256" key="10">
    <source>
        <dbReference type="ARBA" id="ARBA00023204"/>
    </source>
</evidence>
<evidence type="ECO:0000256" key="12">
    <source>
        <dbReference type="ARBA" id="ARBA00023268"/>
    </source>
</evidence>
<dbReference type="EMBL" id="CM001439">
    <property type="protein sequence ID" value="EHR51892.1"/>
    <property type="molecule type" value="Genomic_DNA"/>
</dbReference>
<keyword evidence="9" id="KW-0238">DNA-binding</keyword>
<reference evidence="19 20" key="1">
    <citation type="journal article" date="2012" name="Stand. Genomic Sci.">
        <title>Genome sequence of the ocean sediment bacterium Saccharomonospora marina type strain (XMU15(T)).</title>
        <authorList>
            <person name="Klenk H.P."/>
            <person name="Lu M."/>
            <person name="Lucas S."/>
            <person name="Lapidus A."/>
            <person name="Copeland A."/>
            <person name="Pitluck S."/>
            <person name="Goodwin L.A."/>
            <person name="Han C."/>
            <person name="Tapia R."/>
            <person name="Brambilla E.M."/>
            <person name="Potter G."/>
            <person name="Land M."/>
            <person name="Ivanova N."/>
            <person name="Rohde M."/>
            <person name="Goker M."/>
            <person name="Detter J.C."/>
            <person name="Li W.J."/>
            <person name="Kyrpides N.C."/>
            <person name="Woyke T."/>
        </authorList>
    </citation>
    <scope>NUCLEOTIDE SEQUENCE [LARGE SCALE GENOMIC DNA]</scope>
    <source>
        <strain evidence="19 20">XMU15</strain>
    </source>
</reference>
<feature type="domain" description="Formamidopyrimidine-DNA glycosylase catalytic" evidence="18">
    <location>
        <begin position="2"/>
        <end position="115"/>
    </location>
</feature>
<dbReference type="SUPFAM" id="SSF46946">
    <property type="entry name" value="S13-like H2TH domain"/>
    <property type="match status" value="1"/>
</dbReference>
<sequence length="261" mass="29757">MPELPDVEGFGRVLTEHALSDPVRDVEVLDKQVLRGVEPRRLRDSVRGHRFGRPWRHGKWLVVPFRDEKPSLLLHFGMTGSLEWAKPEQPRHRHDRVVFRFPDGELRYRDMRKLTGLRLARDDTERRDALADLGPDAAEVSRTQLADALSGVRRRLKPALVDQSVVAGLGNLLVDEILWRAKLNPYRSTATLRPADVARLHARMTTVLKQSVREGRVPPHPSWLTGRRDDPSGSCPRCGTPLRHARLDGRSTVWCPNCQPE</sequence>
<keyword evidence="6 15" id="KW-0863">Zinc-finger</keyword>
<dbReference type="InterPro" id="IPR015887">
    <property type="entry name" value="DNA_glyclase_Znf_dom_DNA_BS"/>
</dbReference>
<dbReference type="GO" id="GO:0006284">
    <property type="term" value="P:base-excision repair"/>
    <property type="evidence" value="ECO:0007669"/>
    <property type="project" value="InterPro"/>
</dbReference>
<dbReference type="GO" id="GO:0034039">
    <property type="term" value="F:8-oxo-7,8-dihydroguanine DNA N-glycosylase activity"/>
    <property type="evidence" value="ECO:0007669"/>
    <property type="project" value="TreeGrafter"/>
</dbReference>
<keyword evidence="20" id="KW-1185">Reference proteome</keyword>
<feature type="domain" description="FPG-type" evidence="17">
    <location>
        <begin position="223"/>
        <end position="260"/>
    </location>
</feature>
<keyword evidence="11" id="KW-0456">Lyase</keyword>
<evidence type="ECO:0000256" key="9">
    <source>
        <dbReference type="ARBA" id="ARBA00023125"/>
    </source>
</evidence>
<name>H5WZV5_9PSEU</name>
<dbReference type="Pfam" id="PF01149">
    <property type="entry name" value="Fapy_DNA_glyco"/>
    <property type="match status" value="1"/>
</dbReference>
<evidence type="ECO:0000256" key="8">
    <source>
        <dbReference type="ARBA" id="ARBA00022833"/>
    </source>
</evidence>
<comment type="similarity">
    <text evidence="3">Belongs to the FPG family.</text>
</comment>
<dbReference type="PANTHER" id="PTHR22993:SF9">
    <property type="entry name" value="FORMAMIDOPYRIMIDINE-DNA GLYCOSYLASE"/>
    <property type="match status" value="1"/>
</dbReference>
<keyword evidence="12" id="KW-0511">Multifunctional enzyme</keyword>
<keyword evidence="10" id="KW-0234">DNA repair</keyword>
<feature type="region of interest" description="Disordered" evidence="16">
    <location>
        <begin position="214"/>
        <end position="236"/>
    </location>
</feature>
<dbReference type="SUPFAM" id="SSF57716">
    <property type="entry name" value="Glucocorticoid receptor-like (DNA-binding domain)"/>
    <property type="match status" value="1"/>
</dbReference>
<dbReference type="Gene3D" id="1.10.8.50">
    <property type="match status" value="1"/>
</dbReference>
<dbReference type="CDD" id="cd08966">
    <property type="entry name" value="EcFpg-like_N"/>
    <property type="match status" value="1"/>
</dbReference>
<evidence type="ECO:0000313" key="20">
    <source>
        <dbReference type="Proteomes" id="UP000004926"/>
    </source>
</evidence>
<protein>
    <submittedName>
        <fullName evidence="19">Formamidopyrimidine-DNA glycosylase</fullName>
    </submittedName>
</protein>
<dbReference type="SMART" id="SM01232">
    <property type="entry name" value="H2TH"/>
    <property type="match status" value="1"/>
</dbReference>
<dbReference type="GO" id="GO:0003684">
    <property type="term" value="F:damaged DNA binding"/>
    <property type="evidence" value="ECO:0007669"/>
    <property type="project" value="InterPro"/>
</dbReference>
<evidence type="ECO:0000256" key="5">
    <source>
        <dbReference type="ARBA" id="ARBA00022763"/>
    </source>
</evidence>
<dbReference type="InterPro" id="IPR035937">
    <property type="entry name" value="FPG_N"/>
</dbReference>
<dbReference type="STRING" id="882083.SacmaDRAFT_3679"/>
<evidence type="ECO:0000256" key="16">
    <source>
        <dbReference type="SAM" id="MobiDB-lite"/>
    </source>
</evidence>
<dbReference type="PROSITE" id="PS01242">
    <property type="entry name" value="ZF_FPG_1"/>
    <property type="match status" value="1"/>
</dbReference>
<dbReference type="Proteomes" id="UP000004926">
    <property type="component" value="Chromosome"/>
</dbReference>
<dbReference type="Gene3D" id="3.20.190.10">
    <property type="entry name" value="MutM-like, N-terminal"/>
    <property type="match status" value="1"/>
</dbReference>
<dbReference type="HOGENOM" id="CLU_038423_1_2_11"/>
<dbReference type="Pfam" id="PF06827">
    <property type="entry name" value="zf-FPG_IleRS"/>
    <property type="match status" value="1"/>
</dbReference>
<accession>H5WZV5</accession>
<gene>
    <name evidence="19" type="ORF">SacmaDRAFT_3679</name>
</gene>
<evidence type="ECO:0000256" key="15">
    <source>
        <dbReference type="PROSITE-ProRule" id="PRU00391"/>
    </source>
</evidence>
<comment type="catalytic activity">
    <reaction evidence="1">
        <text>Hydrolysis of DNA containing ring-opened 7-methylguanine residues, releasing 2,6-diamino-4-hydroxy-5-(N-methyl)formamidopyrimidine.</text>
        <dbReference type="EC" id="3.2.2.23"/>
    </reaction>
</comment>
<evidence type="ECO:0000313" key="19">
    <source>
        <dbReference type="EMBL" id="EHR51892.1"/>
    </source>
</evidence>
<evidence type="ECO:0000259" key="17">
    <source>
        <dbReference type="PROSITE" id="PS51066"/>
    </source>
</evidence>
<evidence type="ECO:0000256" key="11">
    <source>
        <dbReference type="ARBA" id="ARBA00023239"/>
    </source>
</evidence>
<dbReference type="AlphaFoldDB" id="H5WZV5"/>
<keyword evidence="7" id="KW-0378">Hydrolase</keyword>
<evidence type="ECO:0000256" key="4">
    <source>
        <dbReference type="ARBA" id="ARBA00022723"/>
    </source>
</evidence>
<evidence type="ECO:0000256" key="6">
    <source>
        <dbReference type="ARBA" id="ARBA00022771"/>
    </source>
</evidence>
<evidence type="ECO:0000256" key="2">
    <source>
        <dbReference type="ARBA" id="ARBA00001947"/>
    </source>
</evidence>
<proteinExistence type="inferred from homology"/>
<organism evidence="19 20">
    <name type="scientific">Saccharomonospora marina XMU15</name>
    <dbReference type="NCBI Taxonomy" id="882083"/>
    <lineage>
        <taxon>Bacteria</taxon>
        <taxon>Bacillati</taxon>
        <taxon>Actinomycetota</taxon>
        <taxon>Actinomycetes</taxon>
        <taxon>Pseudonocardiales</taxon>
        <taxon>Pseudonocardiaceae</taxon>
        <taxon>Saccharomonospora</taxon>
    </lineage>
</organism>
<dbReference type="PROSITE" id="PS51068">
    <property type="entry name" value="FPG_CAT"/>
    <property type="match status" value="1"/>
</dbReference>
<comment type="catalytic activity">
    <reaction evidence="14">
        <text>2'-deoxyribonucleotide-(2'-deoxyribose 5'-phosphate)-2'-deoxyribonucleotide-DNA = a 3'-end 2'-deoxyribonucleotide-(2,3-dehydro-2,3-deoxyribose 5'-phosphate)-DNA + a 5'-end 5'-phospho-2'-deoxyribonucleoside-DNA + H(+)</text>
        <dbReference type="Rhea" id="RHEA:66592"/>
        <dbReference type="Rhea" id="RHEA-COMP:13180"/>
        <dbReference type="Rhea" id="RHEA-COMP:16897"/>
        <dbReference type="Rhea" id="RHEA-COMP:17067"/>
        <dbReference type="ChEBI" id="CHEBI:15378"/>
        <dbReference type="ChEBI" id="CHEBI:136412"/>
        <dbReference type="ChEBI" id="CHEBI:157695"/>
        <dbReference type="ChEBI" id="CHEBI:167181"/>
        <dbReference type="EC" id="4.2.99.18"/>
    </reaction>
</comment>
<dbReference type="PANTHER" id="PTHR22993">
    <property type="entry name" value="FORMAMIDOPYRIMIDINE-DNA GLYCOSYLASE"/>
    <property type="match status" value="1"/>
</dbReference>
<dbReference type="SUPFAM" id="SSF81624">
    <property type="entry name" value="N-terminal domain of MutM-like DNA repair proteins"/>
    <property type="match status" value="1"/>
</dbReference>
<dbReference type="PROSITE" id="PS51066">
    <property type="entry name" value="ZF_FPG_2"/>
    <property type="match status" value="1"/>
</dbReference>
<keyword evidence="8" id="KW-0862">Zinc</keyword>
<keyword evidence="5" id="KW-0227">DNA damage</keyword>
<dbReference type="InterPro" id="IPR000214">
    <property type="entry name" value="Znf_DNA_glyclase/AP_lyase"/>
</dbReference>
<evidence type="ECO:0000256" key="7">
    <source>
        <dbReference type="ARBA" id="ARBA00022801"/>
    </source>
</evidence>
<dbReference type="SMART" id="SM00898">
    <property type="entry name" value="Fapy_DNA_glyco"/>
    <property type="match status" value="1"/>
</dbReference>
<dbReference type="InterPro" id="IPR012319">
    <property type="entry name" value="FPG_cat"/>
</dbReference>
<evidence type="ECO:0000259" key="18">
    <source>
        <dbReference type="PROSITE" id="PS51068"/>
    </source>
</evidence>
<comment type="cofactor">
    <cofactor evidence="2">
        <name>Zn(2+)</name>
        <dbReference type="ChEBI" id="CHEBI:29105"/>
    </cofactor>
</comment>
<dbReference type="InterPro" id="IPR010979">
    <property type="entry name" value="Ribosomal_uS13-like_H2TH"/>
</dbReference>
<dbReference type="GO" id="GO:0140078">
    <property type="term" value="F:class I DNA-(apurinic or apyrimidinic site) endonuclease activity"/>
    <property type="evidence" value="ECO:0007669"/>
    <property type="project" value="UniProtKB-EC"/>
</dbReference>
<dbReference type="Pfam" id="PF06831">
    <property type="entry name" value="H2TH"/>
    <property type="match status" value="1"/>
</dbReference>
<evidence type="ECO:0000256" key="3">
    <source>
        <dbReference type="ARBA" id="ARBA00009409"/>
    </source>
</evidence>
<dbReference type="RefSeq" id="WP_009155274.1">
    <property type="nucleotide sequence ID" value="NZ_CM001439.1"/>
</dbReference>
<evidence type="ECO:0000256" key="13">
    <source>
        <dbReference type="ARBA" id="ARBA00023295"/>
    </source>
</evidence>
<dbReference type="eggNOG" id="COG0266">
    <property type="taxonomic scope" value="Bacteria"/>
</dbReference>
<dbReference type="InterPro" id="IPR015886">
    <property type="entry name" value="H2TH_FPG"/>
</dbReference>
<keyword evidence="4" id="KW-0479">Metal-binding</keyword>
<dbReference type="GO" id="GO:0008270">
    <property type="term" value="F:zinc ion binding"/>
    <property type="evidence" value="ECO:0007669"/>
    <property type="project" value="UniProtKB-KW"/>
</dbReference>
<dbReference type="OrthoDB" id="9800855at2"/>
<evidence type="ECO:0000256" key="1">
    <source>
        <dbReference type="ARBA" id="ARBA00001668"/>
    </source>
</evidence>
<dbReference type="InterPro" id="IPR010663">
    <property type="entry name" value="Znf_FPG/IleRS"/>
</dbReference>
<keyword evidence="13" id="KW-0326">Glycosidase</keyword>